<evidence type="ECO:0000313" key="2">
    <source>
        <dbReference type="EMBL" id="GEO12170.1"/>
    </source>
</evidence>
<name>A0A512BJM2_9BACT</name>
<evidence type="ECO:0008006" key="4">
    <source>
        <dbReference type="Google" id="ProtNLM"/>
    </source>
</evidence>
<dbReference type="AlphaFoldDB" id="A0A512BJM2"/>
<evidence type="ECO:0000313" key="3">
    <source>
        <dbReference type="Proteomes" id="UP000321513"/>
    </source>
</evidence>
<sequence>MWQKEHKNIKTGFMKFINYLTKITGVDIYAMSSFLIFFTFFIIVAIWALKADKKLINTLSNMPLDNPEN</sequence>
<evidence type="ECO:0000256" key="1">
    <source>
        <dbReference type="SAM" id="Phobius"/>
    </source>
</evidence>
<reference evidence="2 3" key="1">
    <citation type="submission" date="2019-07" db="EMBL/GenBank/DDBJ databases">
        <title>Whole genome shotgun sequence of Segetibacter aerophilus NBRC 106135.</title>
        <authorList>
            <person name="Hosoyama A."/>
            <person name="Uohara A."/>
            <person name="Ohji S."/>
            <person name="Ichikawa N."/>
        </authorList>
    </citation>
    <scope>NUCLEOTIDE SEQUENCE [LARGE SCALE GENOMIC DNA]</scope>
    <source>
        <strain evidence="2 3">NBRC 106135</strain>
    </source>
</reference>
<gene>
    <name evidence="2" type="ORF">SAE01_46660</name>
</gene>
<keyword evidence="3" id="KW-1185">Reference proteome</keyword>
<keyword evidence="1" id="KW-0812">Transmembrane</keyword>
<keyword evidence="1" id="KW-0472">Membrane</keyword>
<keyword evidence="1" id="KW-1133">Transmembrane helix</keyword>
<comment type="caution">
    <text evidence="2">The sequence shown here is derived from an EMBL/GenBank/DDBJ whole genome shotgun (WGS) entry which is preliminary data.</text>
</comment>
<organism evidence="2 3">
    <name type="scientific">Segetibacter aerophilus</name>
    <dbReference type="NCBI Taxonomy" id="670293"/>
    <lineage>
        <taxon>Bacteria</taxon>
        <taxon>Pseudomonadati</taxon>
        <taxon>Bacteroidota</taxon>
        <taxon>Chitinophagia</taxon>
        <taxon>Chitinophagales</taxon>
        <taxon>Chitinophagaceae</taxon>
        <taxon>Segetibacter</taxon>
    </lineage>
</organism>
<proteinExistence type="predicted"/>
<dbReference type="Proteomes" id="UP000321513">
    <property type="component" value="Unassembled WGS sequence"/>
</dbReference>
<feature type="transmembrane region" description="Helical" evidence="1">
    <location>
        <begin position="28"/>
        <end position="49"/>
    </location>
</feature>
<protein>
    <recommendedName>
        <fullName evidence="4">CcoQ/FixQ family Cbb3-type cytochrome c oxidase assembly chaperone</fullName>
    </recommendedName>
</protein>
<accession>A0A512BJM2</accession>
<dbReference type="EMBL" id="BJYT01000043">
    <property type="protein sequence ID" value="GEO12170.1"/>
    <property type="molecule type" value="Genomic_DNA"/>
</dbReference>